<feature type="non-terminal residue" evidence="2">
    <location>
        <position position="99"/>
    </location>
</feature>
<sequence length="99" mass="11225">MYRCEERVQFKAVTPLTRGGTKNAPSREDGVEREDDMRKSSEAIEVQTGLGGERDVAGVLVCAKEMEDPRKEREISSSALMPWIGRCWKRLVTRHESSL</sequence>
<evidence type="ECO:0000256" key="1">
    <source>
        <dbReference type="SAM" id="MobiDB-lite"/>
    </source>
</evidence>
<accession>A0ABN8I9T4</accession>
<feature type="region of interest" description="Disordered" evidence="1">
    <location>
        <begin position="15"/>
        <end position="48"/>
    </location>
</feature>
<feature type="compositionally biased region" description="Basic and acidic residues" evidence="1">
    <location>
        <begin position="25"/>
        <end position="42"/>
    </location>
</feature>
<evidence type="ECO:0000313" key="3">
    <source>
        <dbReference type="Proteomes" id="UP000837857"/>
    </source>
</evidence>
<evidence type="ECO:0000313" key="2">
    <source>
        <dbReference type="EMBL" id="CAH2050045.1"/>
    </source>
</evidence>
<name>A0ABN8I9T4_9NEOP</name>
<proteinExistence type="predicted"/>
<organism evidence="2 3">
    <name type="scientific">Iphiclides podalirius</name>
    <name type="common">scarce swallowtail</name>
    <dbReference type="NCBI Taxonomy" id="110791"/>
    <lineage>
        <taxon>Eukaryota</taxon>
        <taxon>Metazoa</taxon>
        <taxon>Ecdysozoa</taxon>
        <taxon>Arthropoda</taxon>
        <taxon>Hexapoda</taxon>
        <taxon>Insecta</taxon>
        <taxon>Pterygota</taxon>
        <taxon>Neoptera</taxon>
        <taxon>Endopterygota</taxon>
        <taxon>Lepidoptera</taxon>
        <taxon>Glossata</taxon>
        <taxon>Ditrysia</taxon>
        <taxon>Papilionoidea</taxon>
        <taxon>Papilionidae</taxon>
        <taxon>Papilioninae</taxon>
        <taxon>Iphiclides</taxon>
    </lineage>
</organism>
<keyword evidence="3" id="KW-1185">Reference proteome</keyword>
<dbReference type="Proteomes" id="UP000837857">
    <property type="component" value="Chromosome 2"/>
</dbReference>
<protein>
    <submittedName>
        <fullName evidence="2">Uncharacterized protein</fullName>
    </submittedName>
</protein>
<gene>
    <name evidence="2" type="ORF">IPOD504_LOCUS7198</name>
</gene>
<dbReference type="EMBL" id="OW152814">
    <property type="protein sequence ID" value="CAH2050045.1"/>
    <property type="molecule type" value="Genomic_DNA"/>
</dbReference>
<reference evidence="2" key="1">
    <citation type="submission" date="2022-03" db="EMBL/GenBank/DDBJ databases">
        <authorList>
            <person name="Martin H S."/>
        </authorList>
    </citation>
    <scope>NUCLEOTIDE SEQUENCE</scope>
</reference>